<dbReference type="EMBL" id="JBHUCM010000070">
    <property type="protein sequence ID" value="MFD1546973.1"/>
    <property type="molecule type" value="Genomic_DNA"/>
</dbReference>
<gene>
    <name evidence="1" type="ORF">ACFSJ0_58745</name>
</gene>
<accession>A0ABW4GX70</accession>
<organism evidence="1 2">
    <name type="scientific">Nonomuraea guangzhouensis</name>
    <dbReference type="NCBI Taxonomy" id="1291555"/>
    <lineage>
        <taxon>Bacteria</taxon>
        <taxon>Bacillati</taxon>
        <taxon>Actinomycetota</taxon>
        <taxon>Actinomycetes</taxon>
        <taxon>Streptosporangiales</taxon>
        <taxon>Streptosporangiaceae</taxon>
        <taxon>Nonomuraea</taxon>
    </lineage>
</organism>
<dbReference type="RefSeq" id="WP_219536620.1">
    <property type="nucleotide sequence ID" value="NZ_JAHKRM010000031.1"/>
</dbReference>
<evidence type="ECO:0008006" key="3">
    <source>
        <dbReference type="Google" id="ProtNLM"/>
    </source>
</evidence>
<evidence type="ECO:0000313" key="2">
    <source>
        <dbReference type="Proteomes" id="UP001597097"/>
    </source>
</evidence>
<sequence>MPDLPEEAVQAAVEALQAVDDAPDAYPTLADFQRVVAKVALEAAAPILAERAHANSHVASKSATPVEIIALSGCSRPEDGRPCKICVGRAEKHVRAVEAGGLAVVSAEERRELLALLRELADPDPCEFDHGGDCQAHGPTSTWNGCPHARALELLAALPERTPS</sequence>
<dbReference type="Proteomes" id="UP001597097">
    <property type="component" value="Unassembled WGS sequence"/>
</dbReference>
<keyword evidence="2" id="KW-1185">Reference proteome</keyword>
<evidence type="ECO:0000313" key="1">
    <source>
        <dbReference type="EMBL" id="MFD1546973.1"/>
    </source>
</evidence>
<comment type="caution">
    <text evidence="1">The sequence shown here is derived from an EMBL/GenBank/DDBJ whole genome shotgun (WGS) entry which is preliminary data.</text>
</comment>
<protein>
    <recommendedName>
        <fullName evidence="3">DUF222 domain-containing protein</fullName>
    </recommendedName>
</protein>
<proteinExistence type="predicted"/>
<reference evidence="2" key="1">
    <citation type="journal article" date="2019" name="Int. J. Syst. Evol. Microbiol.">
        <title>The Global Catalogue of Microorganisms (GCM) 10K type strain sequencing project: providing services to taxonomists for standard genome sequencing and annotation.</title>
        <authorList>
            <consortium name="The Broad Institute Genomics Platform"/>
            <consortium name="The Broad Institute Genome Sequencing Center for Infectious Disease"/>
            <person name="Wu L."/>
            <person name="Ma J."/>
        </authorList>
    </citation>
    <scope>NUCLEOTIDE SEQUENCE [LARGE SCALE GENOMIC DNA]</scope>
    <source>
        <strain evidence="2">CGMCC 1.15399</strain>
    </source>
</reference>
<name>A0ABW4GX70_9ACTN</name>